<proteinExistence type="predicted"/>
<dbReference type="PANTHER" id="PTHR33384:SF27">
    <property type="entry name" value="OS05G0102500 PROTEIN"/>
    <property type="match status" value="1"/>
</dbReference>
<evidence type="ECO:0000313" key="2">
    <source>
        <dbReference type="EMBL" id="WOK96655.1"/>
    </source>
</evidence>
<gene>
    <name evidence="2" type="ORF">Cni_G05362</name>
</gene>
<sequence>MESRPLRFGGIGQLFPEFLPDGRVPRIEVVSPQPRRAMKVWLLDCAGGLGSTAKCILPSCHGDHNNHNFLDMFFDKDESEDDLNTKNQTGFFCGSPPVRTNNPVVWDALFAKENLSLASPQMRTHETRNAVRLDRSPHSCGSSFEEESDRSPQIRTEGFACANPGPGLVVSARS</sequence>
<reference evidence="2 3" key="1">
    <citation type="submission" date="2023-10" db="EMBL/GenBank/DDBJ databases">
        <title>Chromosome-scale genome assembly provides insights into flower coloration mechanisms of Canna indica.</title>
        <authorList>
            <person name="Li C."/>
        </authorList>
    </citation>
    <scope>NUCLEOTIDE SEQUENCE [LARGE SCALE GENOMIC DNA]</scope>
    <source>
        <tissue evidence="2">Flower</tissue>
    </source>
</reference>
<organism evidence="2 3">
    <name type="scientific">Canna indica</name>
    <name type="common">Indian-shot</name>
    <dbReference type="NCBI Taxonomy" id="4628"/>
    <lineage>
        <taxon>Eukaryota</taxon>
        <taxon>Viridiplantae</taxon>
        <taxon>Streptophyta</taxon>
        <taxon>Embryophyta</taxon>
        <taxon>Tracheophyta</taxon>
        <taxon>Spermatophyta</taxon>
        <taxon>Magnoliopsida</taxon>
        <taxon>Liliopsida</taxon>
        <taxon>Zingiberales</taxon>
        <taxon>Cannaceae</taxon>
        <taxon>Canna</taxon>
    </lineage>
</organism>
<keyword evidence="3" id="KW-1185">Reference proteome</keyword>
<dbReference type="AlphaFoldDB" id="A0AAQ3Q4X3"/>
<evidence type="ECO:0000313" key="3">
    <source>
        <dbReference type="Proteomes" id="UP001327560"/>
    </source>
</evidence>
<dbReference type="EMBL" id="CP136891">
    <property type="protein sequence ID" value="WOK96655.1"/>
    <property type="molecule type" value="Genomic_DNA"/>
</dbReference>
<accession>A0AAQ3Q4X3</accession>
<protein>
    <submittedName>
        <fullName evidence="2">Uncharacterized protein</fullName>
    </submittedName>
</protein>
<evidence type="ECO:0000256" key="1">
    <source>
        <dbReference type="SAM" id="MobiDB-lite"/>
    </source>
</evidence>
<dbReference type="PANTHER" id="PTHR33384">
    <property type="entry name" value="EXPRESSED PROTEIN"/>
    <property type="match status" value="1"/>
</dbReference>
<name>A0AAQ3Q4X3_9LILI</name>
<feature type="region of interest" description="Disordered" evidence="1">
    <location>
        <begin position="133"/>
        <end position="162"/>
    </location>
</feature>
<dbReference type="Proteomes" id="UP001327560">
    <property type="component" value="Chromosome 2"/>
</dbReference>